<dbReference type="Pfam" id="PF05277">
    <property type="entry name" value="DUF726"/>
    <property type="match status" value="1"/>
</dbReference>
<evidence type="ECO:0000256" key="1">
    <source>
        <dbReference type="ARBA" id="ARBA00004141"/>
    </source>
</evidence>
<name>M7SLC3_EUTLA</name>
<dbReference type="GO" id="GO:0016020">
    <property type="term" value="C:membrane"/>
    <property type="evidence" value="ECO:0007669"/>
    <property type="project" value="UniProtKB-SubCell"/>
</dbReference>
<comment type="similarity">
    <text evidence="2">Belongs to the TMCO4 family.</text>
</comment>
<dbReference type="EMBL" id="KB706926">
    <property type="protein sequence ID" value="EMR65168.1"/>
    <property type="molecule type" value="Genomic_DNA"/>
</dbReference>
<keyword evidence="5" id="KW-0472">Membrane</keyword>
<evidence type="ECO:0000256" key="5">
    <source>
        <dbReference type="ARBA" id="ARBA00023136"/>
    </source>
</evidence>
<organism evidence="7 8">
    <name type="scientific">Eutypa lata (strain UCR-EL1)</name>
    <name type="common">Grapevine dieback disease fungus</name>
    <name type="synonym">Eutypa armeniacae</name>
    <dbReference type="NCBI Taxonomy" id="1287681"/>
    <lineage>
        <taxon>Eukaryota</taxon>
        <taxon>Fungi</taxon>
        <taxon>Dikarya</taxon>
        <taxon>Ascomycota</taxon>
        <taxon>Pezizomycotina</taxon>
        <taxon>Sordariomycetes</taxon>
        <taxon>Xylariomycetidae</taxon>
        <taxon>Xylariales</taxon>
        <taxon>Diatrypaceae</taxon>
        <taxon>Eutypa</taxon>
    </lineage>
</organism>
<evidence type="ECO:0000256" key="6">
    <source>
        <dbReference type="SAM" id="MobiDB-lite"/>
    </source>
</evidence>
<reference evidence="8" key="1">
    <citation type="journal article" date="2013" name="Genome Announc.">
        <title>Draft genome sequence of the grapevine dieback fungus Eutypa lata UCR-EL1.</title>
        <authorList>
            <person name="Blanco-Ulate B."/>
            <person name="Rolshausen P.E."/>
            <person name="Cantu D."/>
        </authorList>
    </citation>
    <scope>NUCLEOTIDE SEQUENCE [LARGE SCALE GENOMIC DNA]</scope>
    <source>
        <strain evidence="8">UCR-EL1</strain>
    </source>
</reference>
<comment type="subcellular location">
    <subcellularLocation>
        <location evidence="1">Membrane</location>
        <topology evidence="1">Multi-pass membrane protein</topology>
    </subcellularLocation>
</comment>
<dbReference type="HOGENOM" id="CLU_007407_1_0_1"/>
<accession>M7SLC3</accession>
<dbReference type="OMA" id="HVHTERE"/>
<dbReference type="SUPFAM" id="SSF53474">
    <property type="entry name" value="alpha/beta-Hydrolases"/>
    <property type="match status" value="1"/>
</dbReference>
<dbReference type="OrthoDB" id="277931at2759"/>
<dbReference type="InterPro" id="IPR007941">
    <property type="entry name" value="DUF726"/>
</dbReference>
<dbReference type="AlphaFoldDB" id="M7SLC3"/>
<proteinExistence type="inferred from homology"/>
<sequence>MGRNTGRGTLPRRVELDMSAIMNMEQKNSLQNLVTCITDGMQNDLRNSLDALGANRSPSEEGIKPPQPIYAMVPNPRSPKYQHLFGSKDNGTESNQDAQLVPPAPILPPSQTQLTIPKSVEEASQMSGKSENEILSSSLCELRREVLVYFGKWRTNVLRRIGDMVIKGGGTGGVPAGQGPQQALGAAAKRSNKFSSTKAATKTTGEPPSNTESMFNSGSISTLAAPLVAAGIGTVFGGVFGLGSATTAALLGSTAESTVTVGSLFGLYGGRPGGKTMDSFTKEIQDFAMLPLHSSTTSELFDPKDVLPEDRRLRVVIGINGWLTEESESVSTPWQVFGSQNEVYSLRLEVEAMAKMGSSLETVVKSAAWTSAKKEIVSREGNEHSYIPSDQQLKGFPVFASLNQALWPVGLLKISKIIENPWCVGMVRAEKAGLVLAEALINKVQGERGVTLIGYSLGARVIYSCLMALAEKRAFGLIENAVLIGAPCPSEMRVWGAMSSAVTGRLVNVYSKHDYLLGFLYRSSSWHYGVAGLQKVQGVPRVENLDVSGIAKSHDHYRYLVGTILKKLSWEDINYAEIAKDDAALARLVAQRDKLEKERNQASEVVAPTAQMQQMSLNQNEPTRKPQQSQKNKENRRATGRRSGRGRANK</sequence>
<feature type="compositionally biased region" description="Polar residues" evidence="6">
    <location>
        <begin position="610"/>
        <end position="630"/>
    </location>
</feature>
<dbReference type="PANTHER" id="PTHR17920:SF22">
    <property type="entry name" value="DUF726 DOMAIN PROTEIN (AFU_ORTHOLOGUE AFUA_2G12860)"/>
    <property type="match status" value="1"/>
</dbReference>
<dbReference type="InterPro" id="IPR029058">
    <property type="entry name" value="AB_hydrolase_fold"/>
</dbReference>
<evidence type="ECO:0000256" key="3">
    <source>
        <dbReference type="ARBA" id="ARBA00022692"/>
    </source>
</evidence>
<evidence type="ECO:0000313" key="7">
    <source>
        <dbReference type="EMBL" id="EMR65168.1"/>
    </source>
</evidence>
<feature type="compositionally biased region" description="Low complexity" evidence="6">
    <location>
        <begin position="177"/>
        <end position="188"/>
    </location>
</feature>
<feature type="compositionally biased region" description="Basic residues" evidence="6">
    <location>
        <begin position="638"/>
        <end position="650"/>
    </location>
</feature>
<feature type="region of interest" description="Disordered" evidence="6">
    <location>
        <begin position="172"/>
        <end position="213"/>
    </location>
</feature>
<feature type="region of interest" description="Disordered" evidence="6">
    <location>
        <begin position="599"/>
        <end position="650"/>
    </location>
</feature>
<feature type="compositionally biased region" description="Low complexity" evidence="6">
    <location>
        <begin position="195"/>
        <end position="204"/>
    </location>
</feature>
<dbReference type="PANTHER" id="PTHR17920">
    <property type="entry name" value="TRANSMEMBRANE AND COILED-COIL DOMAIN-CONTAINING PROTEIN 4 TMCO4"/>
    <property type="match status" value="1"/>
</dbReference>
<evidence type="ECO:0000256" key="2">
    <source>
        <dbReference type="ARBA" id="ARBA00009824"/>
    </source>
</evidence>
<evidence type="ECO:0000256" key="4">
    <source>
        <dbReference type="ARBA" id="ARBA00022989"/>
    </source>
</evidence>
<keyword evidence="4" id="KW-1133">Transmembrane helix</keyword>
<evidence type="ECO:0000313" key="8">
    <source>
        <dbReference type="Proteomes" id="UP000012174"/>
    </source>
</evidence>
<dbReference type="KEGG" id="ela:UCREL1_7861"/>
<protein>
    <submittedName>
        <fullName evidence="7">Putative duf726 domain-containing protein</fullName>
    </submittedName>
</protein>
<dbReference type="eggNOG" id="KOG2385">
    <property type="taxonomic scope" value="Eukaryota"/>
</dbReference>
<gene>
    <name evidence="7" type="ORF">UCREL1_7861</name>
</gene>
<keyword evidence="3" id="KW-0812">Transmembrane</keyword>
<dbReference type="Proteomes" id="UP000012174">
    <property type="component" value="Unassembled WGS sequence"/>
</dbReference>
<keyword evidence="8" id="KW-1185">Reference proteome</keyword>